<feature type="non-terminal residue" evidence="2">
    <location>
        <position position="332"/>
    </location>
</feature>
<reference evidence="2" key="1">
    <citation type="submission" date="2023-06" db="EMBL/GenBank/DDBJ databases">
        <authorList>
            <person name="Delattre M."/>
        </authorList>
    </citation>
    <scope>NUCLEOTIDE SEQUENCE</scope>
    <source>
        <strain evidence="2">AF72</strain>
    </source>
</reference>
<keyword evidence="3" id="KW-1185">Reference proteome</keyword>
<gene>
    <name evidence="2" type="ORF">MSPICULIGERA_LOCUS7241</name>
</gene>
<evidence type="ECO:0000256" key="1">
    <source>
        <dbReference type="SAM" id="MobiDB-lite"/>
    </source>
</evidence>
<organism evidence="2 3">
    <name type="scientific">Mesorhabditis spiculigera</name>
    <dbReference type="NCBI Taxonomy" id="96644"/>
    <lineage>
        <taxon>Eukaryota</taxon>
        <taxon>Metazoa</taxon>
        <taxon>Ecdysozoa</taxon>
        <taxon>Nematoda</taxon>
        <taxon>Chromadorea</taxon>
        <taxon>Rhabditida</taxon>
        <taxon>Rhabditina</taxon>
        <taxon>Rhabditomorpha</taxon>
        <taxon>Rhabditoidea</taxon>
        <taxon>Rhabditidae</taxon>
        <taxon>Mesorhabditinae</taxon>
        <taxon>Mesorhabditis</taxon>
    </lineage>
</organism>
<dbReference type="AlphaFoldDB" id="A0AA36CHZ8"/>
<accession>A0AA36CHZ8</accession>
<proteinExistence type="predicted"/>
<dbReference type="Proteomes" id="UP001177023">
    <property type="component" value="Unassembled WGS sequence"/>
</dbReference>
<dbReference type="EMBL" id="CATQJA010001808">
    <property type="protein sequence ID" value="CAJ0568727.1"/>
    <property type="molecule type" value="Genomic_DNA"/>
</dbReference>
<feature type="compositionally biased region" description="Basic residues" evidence="1">
    <location>
        <begin position="1"/>
        <end position="14"/>
    </location>
</feature>
<protein>
    <submittedName>
        <fullName evidence="2">Uncharacterized protein</fullName>
    </submittedName>
</protein>
<feature type="compositionally biased region" description="Basic and acidic residues" evidence="1">
    <location>
        <begin position="15"/>
        <end position="35"/>
    </location>
</feature>
<evidence type="ECO:0000313" key="3">
    <source>
        <dbReference type="Proteomes" id="UP001177023"/>
    </source>
</evidence>
<comment type="caution">
    <text evidence="2">The sequence shown here is derived from an EMBL/GenBank/DDBJ whole genome shotgun (WGS) entry which is preliminary data.</text>
</comment>
<sequence length="332" mass="38337">MRRRGKRRATKRRKVGAEPKNPLERPDQSAMDDKAAMPLAKRRKFEDEQDEEHELPGDSVKDGESKPRVQIYDFCCEILWKIVEQLEVGEVLSLAKCHPNLLGALKEFPNKGYNRVQWGADRVVFSDGITIQDDEGKNWTHAEAEILLADAWVESLDYSLHLDTKLNIKVGTVNFQGEPADAYKCAALIESWEPWRVSFPKWGASVFRFYPDLARLLKDISYIGLFRLPIRWLSEVPEWNLTCVDLKIATGGKDIVIQLANVFRALCDQWISFQRSEFCLQIYVKDSPLALAEVLQILEQDGYALPIVRRDRCRLTYGHFLNRLLMRGHYPE</sequence>
<name>A0AA36CHZ8_9BILA</name>
<evidence type="ECO:0000313" key="2">
    <source>
        <dbReference type="EMBL" id="CAJ0568727.1"/>
    </source>
</evidence>
<feature type="compositionally biased region" description="Basic and acidic residues" evidence="1">
    <location>
        <begin position="54"/>
        <end position="63"/>
    </location>
</feature>
<feature type="region of interest" description="Disordered" evidence="1">
    <location>
        <begin position="1"/>
        <end position="63"/>
    </location>
</feature>